<evidence type="ECO:0000313" key="1">
    <source>
        <dbReference type="EMBL" id="CAL62384.1"/>
    </source>
</evidence>
<dbReference type="Proteomes" id="UP000006697">
    <property type="component" value="Chromosome"/>
</dbReference>
<gene>
    <name evidence="1" type="ordered locus">HEAR2250</name>
</gene>
<organism evidence="1 2">
    <name type="scientific">Herminiimonas arsenicoxydans</name>
    <dbReference type="NCBI Taxonomy" id="204773"/>
    <lineage>
        <taxon>Bacteria</taxon>
        <taxon>Pseudomonadati</taxon>
        <taxon>Pseudomonadota</taxon>
        <taxon>Betaproteobacteria</taxon>
        <taxon>Burkholderiales</taxon>
        <taxon>Oxalobacteraceae</taxon>
        <taxon>Herminiimonas</taxon>
    </lineage>
</organism>
<keyword evidence="2" id="KW-1185">Reference proteome</keyword>
<proteinExistence type="predicted"/>
<dbReference type="KEGG" id="har:HEAR2250"/>
<accession>A4G797</accession>
<dbReference type="AlphaFoldDB" id="A4G797"/>
<evidence type="ECO:0000313" key="2">
    <source>
        <dbReference type="Proteomes" id="UP000006697"/>
    </source>
</evidence>
<reference evidence="1 2" key="1">
    <citation type="journal article" date="2007" name="PLoS Genet.">
        <title>A tale of two oxidation states: bacterial colonization of arsenic-rich environments.</title>
        <authorList>
            <person name="Muller D."/>
            <person name="Medigue C."/>
            <person name="Koechler S."/>
            <person name="Barbe V."/>
            <person name="Barakat M."/>
            <person name="Talla E."/>
            <person name="Bonnefoy V."/>
            <person name="Krin E."/>
            <person name="Arsene-Ploetze F."/>
            <person name="Carapito C."/>
            <person name="Chandler M."/>
            <person name="Cournoyer B."/>
            <person name="Cruveiller S."/>
            <person name="Dossat C."/>
            <person name="Duval S."/>
            <person name="Heymann M."/>
            <person name="Leize E."/>
            <person name="Lieutaud A."/>
            <person name="Lievremont D."/>
            <person name="Makita Y."/>
            <person name="Mangenot S."/>
            <person name="Nitschke W."/>
            <person name="Ortet P."/>
            <person name="Perdrial N."/>
            <person name="Schoepp B."/>
            <person name="Siguier N."/>
            <person name="Simeonova D.D."/>
            <person name="Rouy Z."/>
            <person name="Segurens B."/>
            <person name="Turlin E."/>
            <person name="Vallenet D."/>
            <person name="Van Dorsselaer A."/>
            <person name="Weiss S."/>
            <person name="Weissenbach J."/>
            <person name="Lett M.C."/>
            <person name="Danchin A."/>
            <person name="Bertin P.N."/>
        </authorList>
    </citation>
    <scope>NUCLEOTIDE SEQUENCE [LARGE SCALE GENOMIC DNA]</scope>
    <source>
        <strain evidence="2">ULPAs1</strain>
    </source>
</reference>
<sequence>MFGEPQNMKGLVEKLGPFLLFC</sequence>
<dbReference type="HOGENOM" id="CLU_3424744_0_0_4"/>
<dbReference type="EMBL" id="CU207211">
    <property type="protein sequence ID" value="CAL62384.1"/>
    <property type="molecule type" value="Genomic_DNA"/>
</dbReference>
<name>A4G797_HERAR</name>
<protein>
    <submittedName>
        <fullName evidence="1">Uncharacterized protein</fullName>
    </submittedName>
</protein>